<gene>
    <name evidence="17" type="ORF">WOLCODRAFT_135554</name>
</gene>
<name>A0A2H3IW45_WOLCO</name>
<keyword evidence="8" id="KW-0132">Cell division</keyword>
<evidence type="ECO:0000256" key="10">
    <source>
        <dbReference type="ARBA" id="ARBA00022776"/>
    </source>
</evidence>
<keyword evidence="12" id="KW-0206">Cytoskeleton</keyword>
<feature type="compositionally biased region" description="Low complexity" evidence="16">
    <location>
        <begin position="423"/>
        <end position="438"/>
    </location>
</feature>
<protein>
    <recommendedName>
        <fullName evidence="5">DASH complex subunit ASK1</fullName>
    </recommendedName>
</protein>
<dbReference type="GO" id="GO:0042729">
    <property type="term" value="C:DASH complex"/>
    <property type="evidence" value="ECO:0007669"/>
    <property type="project" value="InterPro"/>
</dbReference>
<evidence type="ECO:0000256" key="9">
    <source>
        <dbReference type="ARBA" id="ARBA00022701"/>
    </source>
</evidence>
<evidence type="ECO:0000256" key="3">
    <source>
        <dbReference type="ARBA" id="ARBA00004629"/>
    </source>
</evidence>
<feature type="region of interest" description="Disordered" evidence="16">
    <location>
        <begin position="280"/>
        <end position="378"/>
    </location>
</feature>
<keyword evidence="13" id="KW-0539">Nucleus</keyword>
<feature type="region of interest" description="Disordered" evidence="16">
    <location>
        <begin position="106"/>
        <end position="199"/>
    </location>
</feature>
<keyword evidence="7" id="KW-0963">Cytoplasm</keyword>
<evidence type="ECO:0000313" key="17">
    <source>
        <dbReference type="EMBL" id="PCH34186.1"/>
    </source>
</evidence>
<proteinExistence type="inferred from homology"/>
<dbReference type="OMA" id="FWTTFYE"/>
<keyword evidence="11" id="KW-0995">Kinetochore</keyword>
<dbReference type="EMBL" id="KB467831">
    <property type="protein sequence ID" value="PCH34186.1"/>
    <property type="molecule type" value="Genomic_DNA"/>
</dbReference>
<evidence type="ECO:0000256" key="2">
    <source>
        <dbReference type="ARBA" id="ARBA00004186"/>
    </source>
</evidence>
<evidence type="ECO:0000256" key="11">
    <source>
        <dbReference type="ARBA" id="ARBA00022838"/>
    </source>
</evidence>
<feature type="compositionally biased region" description="Acidic residues" evidence="16">
    <location>
        <begin position="623"/>
        <end position="633"/>
    </location>
</feature>
<dbReference type="GO" id="GO:0008608">
    <property type="term" value="P:attachment of spindle microtubules to kinetochore"/>
    <property type="evidence" value="ECO:0007669"/>
    <property type="project" value="InterPro"/>
</dbReference>
<dbReference type="GO" id="GO:0072686">
    <property type="term" value="C:mitotic spindle"/>
    <property type="evidence" value="ECO:0007669"/>
    <property type="project" value="InterPro"/>
</dbReference>
<dbReference type="InterPro" id="IPR013964">
    <property type="entry name" value="DASH_Ask1"/>
</dbReference>
<evidence type="ECO:0000256" key="16">
    <source>
        <dbReference type="SAM" id="MobiDB-lite"/>
    </source>
</evidence>
<feature type="compositionally biased region" description="Polar residues" evidence="16">
    <location>
        <begin position="453"/>
        <end position="466"/>
    </location>
</feature>
<feature type="compositionally biased region" description="Acidic residues" evidence="16">
    <location>
        <begin position="107"/>
        <end position="117"/>
    </location>
</feature>
<evidence type="ECO:0000313" key="18">
    <source>
        <dbReference type="Proteomes" id="UP000218811"/>
    </source>
</evidence>
<feature type="region of interest" description="Disordered" evidence="16">
    <location>
        <begin position="421"/>
        <end position="651"/>
    </location>
</feature>
<evidence type="ECO:0000256" key="13">
    <source>
        <dbReference type="ARBA" id="ARBA00023242"/>
    </source>
</evidence>
<evidence type="ECO:0000256" key="6">
    <source>
        <dbReference type="ARBA" id="ARBA00022454"/>
    </source>
</evidence>
<keyword evidence="10" id="KW-0498">Mitosis</keyword>
<reference evidence="17 18" key="1">
    <citation type="journal article" date="2012" name="Science">
        <title>The Paleozoic origin of enzymatic lignin decomposition reconstructed from 31 fungal genomes.</title>
        <authorList>
            <person name="Floudas D."/>
            <person name="Binder M."/>
            <person name="Riley R."/>
            <person name="Barry K."/>
            <person name="Blanchette R.A."/>
            <person name="Henrissat B."/>
            <person name="Martinez A.T."/>
            <person name="Otillar R."/>
            <person name="Spatafora J.W."/>
            <person name="Yadav J.S."/>
            <person name="Aerts A."/>
            <person name="Benoit I."/>
            <person name="Boyd A."/>
            <person name="Carlson A."/>
            <person name="Copeland A."/>
            <person name="Coutinho P.M."/>
            <person name="de Vries R.P."/>
            <person name="Ferreira P."/>
            <person name="Findley K."/>
            <person name="Foster B."/>
            <person name="Gaskell J."/>
            <person name="Glotzer D."/>
            <person name="Gorecki P."/>
            <person name="Heitman J."/>
            <person name="Hesse C."/>
            <person name="Hori C."/>
            <person name="Igarashi K."/>
            <person name="Jurgens J.A."/>
            <person name="Kallen N."/>
            <person name="Kersten P."/>
            <person name="Kohler A."/>
            <person name="Kuees U."/>
            <person name="Kumar T.K.A."/>
            <person name="Kuo A."/>
            <person name="LaButti K."/>
            <person name="Larrondo L.F."/>
            <person name="Lindquist E."/>
            <person name="Ling A."/>
            <person name="Lombard V."/>
            <person name="Lucas S."/>
            <person name="Lundell T."/>
            <person name="Martin R."/>
            <person name="McLaughlin D.J."/>
            <person name="Morgenstern I."/>
            <person name="Morin E."/>
            <person name="Murat C."/>
            <person name="Nagy L.G."/>
            <person name="Nolan M."/>
            <person name="Ohm R.A."/>
            <person name="Patyshakuliyeva A."/>
            <person name="Rokas A."/>
            <person name="Ruiz-Duenas F.J."/>
            <person name="Sabat G."/>
            <person name="Salamov A."/>
            <person name="Samejima M."/>
            <person name="Schmutz J."/>
            <person name="Slot J.C."/>
            <person name="St John F."/>
            <person name="Stenlid J."/>
            <person name="Sun H."/>
            <person name="Sun S."/>
            <person name="Syed K."/>
            <person name="Tsang A."/>
            <person name="Wiebenga A."/>
            <person name="Young D."/>
            <person name="Pisabarro A."/>
            <person name="Eastwood D.C."/>
            <person name="Martin F."/>
            <person name="Cullen D."/>
            <person name="Grigoriev I.V."/>
            <person name="Hibbett D.S."/>
        </authorList>
    </citation>
    <scope>NUCLEOTIDE SEQUENCE [LARGE SCALE GENOMIC DNA]</scope>
    <source>
        <strain evidence="17 18">MD-104</strain>
    </source>
</reference>
<accession>A0A2H3IW45</accession>
<dbReference type="OrthoDB" id="5573898at2759"/>
<evidence type="ECO:0000256" key="12">
    <source>
        <dbReference type="ARBA" id="ARBA00023212"/>
    </source>
</evidence>
<sequence>MAPTLPSIDPKTQRWEPTADPNDIVVPGLDSTAPVNDQIEQIEQLITIKLQNIDANFSKMQHIMANRILPAVKRYAVGTEPVREAARFWTTFFEQAAQIRVPTYDEYNSEQEQEEQEPSSVPDAGQGDASRSTYDASQVETTPTRSRHSFNSDETSSEVSFMPRTLISSTPATTSRQRSTYQDSSFTSQDLDKTPPWHASLESPLMRLDREIQSLNQDDEISITAYQSAKYDQSEDTTQRQIHPPPREEPQSPIDDKGKGKAMMPAKPLLHDVLRRNANYSDRSVLSPRKLGTSPLKVKTRTPISKKKNPYLPPGTKPDDWQGVVDLTDPSMLTPRKGYTPGPTPTSTLDLAAGPSAPKRPTTPTNDDSFDINFGMSPPITMDYARLPKLGKTPKKEAAERILQDIIDVEKRGVFRGARAAVGKTGTASGESSATSAMPTPPSLSRYHRESQGPEQSASVADSTLESMMRRVGLNMPESGETTSTTSTRTSSARSPPALASSASISRPFTRRPVPPPPNPPRAPESFEELQHKYNLRHVRDEDLEPPDLNDDNMDDSFNSEDSLDNEVHNTANPSAAFLLASERASYDDDDSSSDSFVADNADGDTTASMQPVHPFARGMPAGDDDGFDDDSFDEPHYTSTGEQEEETLFGVPPAQRLRMLQQRNAGVSMMGADLLQDTIGIGAQVGPEETPTPYPR</sequence>
<dbReference type="Proteomes" id="UP000218811">
    <property type="component" value="Unassembled WGS sequence"/>
</dbReference>
<evidence type="ECO:0000256" key="7">
    <source>
        <dbReference type="ARBA" id="ARBA00022490"/>
    </source>
</evidence>
<evidence type="ECO:0000256" key="5">
    <source>
        <dbReference type="ARBA" id="ARBA00014520"/>
    </source>
</evidence>
<evidence type="ECO:0000256" key="8">
    <source>
        <dbReference type="ARBA" id="ARBA00022618"/>
    </source>
</evidence>
<keyword evidence="14" id="KW-0131">Cell cycle</keyword>
<dbReference type="STRING" id="742152.A0A2H3IW45"/>
<keyword evidence="9" id="KW-0493">Microtubule</keyword>
<dbReference type="GO" id="GO:0051301">
    <property type="term" value="P:cell division"/>
    <property type="evidence" value="ECO:0007669"/>
    <property type="project" value="UniProtKB-KW"/>
</dbReference>
<keyword evidence="18" id="KW-1185">Reference proteome</keyword>
<organism evidence="17 18">
    <name type="scientific">Wolfiporia cocos (strain MD-104)</name>
    <name type="common">Brown rot fungus</name>
    <dbReference type="NCBI Taxonomy" id="742152"/>
    <lineage>
        <taxon>Eukaryota</taxon>
        <taxon>Fungi</taxon>
        <taxon>Dikarya</taxon>
        <taxon>Basidiomycota</taxon>
        <taxon>Agaricomycotina</taxon>
        <taxon>Agaricomycetes</taxon>
        <taxon>Polyporales</taxon>
        <taxon>Phaeolaceae</taxon>
        <taxon>Wolfiporia</taxon>
    </lineage>
</organism>
<feature type="compositionally biased region" description="Low complexity" evidence="16">
    <location>
        <begin position="482"/>
        <end position="512"/>
    </location>
</feature>
<keyword evidence="6" id="KW-0158">Chromosome</keyword>
<feature type="compositionally biased region" description="Pro residues" evidence="16">
    <location>
        <begin position="513"/>
        <end position="523"/>
    </location>
</feature>
<feature type="compositionally biased region" description="Polar residues" evidence="16">
    <location>
        <begin position="166"/>
        <end position="189"/>
    </location>
</feature>
<dbReference type="GO" id="GO:0044732">
    <property type="term" value="C:mitotic spindle pole body"/>
    <property type="evidence" value="ECO:0007669"/>
    <property type="project" value="TreeGrafter"/>
</dbReference>
<evidence type="ECO:0000256" key="1">
    <source>
        <dbReference type="ARBA" id="ARBA00004123"/>
    </source>
</evidence>
<dbReference type="PANTHER" id="PTHR28200:SF1">
    <property type="entry name" value="DASH COMPLEX SUBUNIT ASK1"/>
    <property type="match status" value="1"/>
</dbReference>
<dbReference type="GO" id="GO:0005874">
    <property type="term" value="C:microtubule"/>
    <property type="evidence" value="ECO:0007669"/>
    <property type="project" value="UniProtKB-KW"/>
</dbReference>
<feature type="region of interest" description="Disordered" evidence="16">
    <location>
        <begin position="227"/>
        <end position="265"/>
    </location>
</feature>
<evidence type="ECO:0000256" key="14">
    <source>
        <dbReference type="ARBA" id="ARBA00023306"/>
    </source>
</evidence>
<feature type="compositionally biased region" description="Basic residues" evidence="16">
    <location>
        <begin position="298"/>
        <end position="309"/>
    </location>
</feature>
<feature type="compositionally biased region" description="Acidic residues" evidence="16">
    <location>
        <begin position="542"/>
        <end position="565"/>
    </location>
</feature>
<dbReference type="PANTHER" id="PTHR28200">
    <property type="entry name" value="DASH COMPLEX SUBUNIT ASK1"/>
    <property type="match status" value="1"/>
</dbReference>
<feature type="compositionally biased region" description="Basic and acidic residues" evidence="16">
    <location>
        <begin position="245"/>
        <end position="259"/>
    </location>
</feature>
<comment type="similarity">
    <text evidence="4">Belongs to the DASH complex ASK1 family.</text>
</comment>
<feature type="region of interest" description="Disordered" evidence="16">
    <location>
        <begin position="1"/>
        <end position="22"/>
    </location>
</feature>
<comment type="subcellular location">
    <subcellularLocation>
        <location evidence="3">Chromosome</location>
        <location evidence="3">Centromere</location>
        <location evidence="3">Kinetochore</location>
    </subcellularLocation>
    <subcellularLocation>
        <location evidence="2">Cytoplasm</location>
        <location evidence="2">Cytoskeleton</location>
        <location evidence="2">Spindle</location>
    </subcellularLocation>
    <subcellularLocation>
        <location evidence="1">Nucleus</location>
    </subcellularLocation>
</comment>
<evidence type="ECO:0000256" key="4">
    <source>
        <dbReference type="ARBA" id="ARBA00010731"/>
    </source>
</evidence>
<evidence type="ECO:0000256" key="15">
    <source>
        <dbReference type="ARBA" id="ARBA00023328"/>
    </source>
</evidence>
<keyword evidence="15" id="KW-0137">Centromere</keyword>
<feature type="compositionally biased region" description="Polar residues" evidence="16">
    <location>
        <begin position="129"/>
        <end position="144"/>
    </location>
</feature>
<dbReference type="Pfam" id="PF08655">
    <property type="entry name" value="DASH_Ask1"/>
    <property type="match status" value="1"/>
</dbReference>
<dbReference type="AlphaFoldDB" id="A0A2H3IW45"/>